<dbReference type="Proteomes" id="UP001595823">
    <property type="component" value="Unassembled WGS sequence"/>
</dbReference>
<dbReference type="EMBL" id="JBHSDK010000028">
    <property type="protein sequence ID" value="MFC4337162.1"/>
    <property type="molecule type" value="Genomic_DNA"/>
</dbReference>
<feature type="transmembrane region" description="Helical" evidence="2">
    <location>
        <begin position="103"/>
        <end position="121"/>
    </location>
</feature>
<keyword evidence="2" id="KW-0812">Transmembrane</keyword>
<evidence type="ECO:0000313" key="4">
    <source>
        <dbReference type="Proteomes" id="UP001595823"/>
    </source>
</evidence>
<protein>
    <submittedName>
        <fullName evidence="3">Uncharacterized protein</fullName>
    </submittedName>
</protein>
<sequence length="402" mass="42509">MTPPSGTESTEPIPAGGIGGILPPVEDEAPEEPEDKGPRDRLLPQFVWEALLFIGALFAAGAVFVDDELLSGVNNMDIAISLGLMLGVVTVFGLSLRYGVPAVAGLVFLVLIPSFSTVLIGDNPWLGLAWIAAYALAATLVFAFLTYALRVTAWLSSFIVAAMMFVPVYFTAEIEEIPSVGGRPEPFLLNGAWWVPIAFAALAVLKGLASLSDGVRDRMESSALAARGDANREGSGIAMGILAYFGATLFLGVVAWLAYNVRLENSPRNVVGDSLLQAFNSLTGSVFELHGLYLGLLLPVLAMSLIAGVSVNGRRGPVTGEVWSVLLVWGAAMLWSDHLARSFDVMDPGASQVRDIGWTQVLLFGALILGFIVSASLNALGRPKKAPENGEQGVGSFESDPF</sequence>
<feature type="region of interest" description="Disordered" evidence="1">
    <location>
        <begin position="1"/>
        <end position="38"/>
    </location>
</feature>
<name>A0ABV8U2U6_9ACTN</name>
<feature type="transmembrane region" description="Helical" evidence="2">
    <location>
        <begin position="46"/>
        <end position="65"/>
    </location>
</feature>
<feature type="transmembrane region" description="Helical" evidence="2">
    <location>
        <begin position="236"/>
        <end position="259"/>
    </location>
</feature>
<feature type="transmembrane region" description="Helical" evidence="2">
    <location>
        <begin position="318"/>
        <end position="336"/>
    </location>
</feature>
<feature type="transmembrane region" description="Helical" evidence="2">
    <location>
        <begin position="192"/>
        <end position="215"/>
    </location>
</feature>
<feature type="transmembrane region" description="Helical" evidence="2">
    <location>
        <begin position="154"/>
        <end position="172"/>
    </location>
</feature>
<feature type="transmembrane region" description="Helical" evidence="2">
    <location>
        <begin position="127"/>
        <end position="147"/>
    </location>
</feature>
<feature type="transmembrane region" description="Helical" evidence="2">
    <location>
        <begin position="291"/>
        <end position="311"/>
    </location>
</feature>
<feature type="region of interest" description="Disordered" evidence="1">
    <location>
        <begin position="383"/>
        <end position="402"/>
    </location>
</feature>
<accession>A0ABV8U2U6</accession>
<feature type="compositionally biased region" description="Acidic residues" evidence="1">
    <location>
        <begin position="25"/>
        <end position="34"/>
    </location>
</feature>
<evidence type="ECO:0000313" key="3">
    <source>
        <dbReference type="EMBL" id="MFC4337162.1"/>
    </source>
</evidence>
<dbReference type="RefSeq" id="WP_380623835.1">
    <property type="nucleotide sequence ID" value="NZ_JBHSDK010000028.1"/>
</dbReference>
<evidence type="ECO:0000256" key="2">
    <source>
        <dbReference type="SAM" id="Phobius"/>
    </source>
</evidence>
<evidence type="ECO:0000256" key="1">
    <source>
        <dbReference type="SAM" id="MobiDB-lite"/>
    </source>
</evidence>
<keyword evidence="2" id="KW-1133">Transmembrane helix</keyword>
<reference evidence="4" key="1">
    <citation type="journal article" date="2019" name="Int. J. Syst. Evol. Microbiol.">
        <title>The Global Catalogue of Microorganisms (GCM) 10K type strain sequencing project: providing services to taxonomists for standard genome sequencing and annotation.</title>
        <authorList>
            <consortium name="The Broad Institute Genomics Platform"/>
            <consortium name="The Broad Institute Genome Sequencing Center for Infectious Disease"/>
            <person name="Wu L."/>
            <person name="Ma J."/>
        </authorList>
    </citation>
    <scope>NUCLEOTIDE SEQUENCE [LARGE SCALE GENOMIC DNA]</scope>
    <source>
        <strain evidence="4">IBRC-M 10908</strain>
    </source>
</reference>
<feature type="compositionally biased region" description="Polar residues" evidence="1">
    <location>
        <begin position="1"/>
        <end position="10"/>
    </location>
</feature>
<proteinExistence type="predicted"/>
<comment type="caution">
    <text evidence="3">The sequence shown here is derived from an EMBL/GenBank/DDBJ whole genome shotgun (WGS) entry which is preliminary data.</text>
</comment>
<keyword evidence="4" id="KW-1185">Reference proteome</keyword>
<gene>
    <name evidence="3" type="ORF">ACFPET_18315</name>
</gene>
<keyword evidence="2" id="KW-0472">Membrane</keyword>
<feature type="transmembrane region" description="Helical" evidence="2">
    <location>
        <begin position="77"/>
        <end position="96"/>
    </location>
</feature>
<organism evidence="3 4">
    <name type="scientific">Salininema proteolyticum</name>
    <dbReference type="NCBI Taxonomy" id="1607685"/>
    <lineage>
        <taxon>Bacteria</taxon>
        <taxon>Bacillati</taxon>
        <taxon>Actinomycetota</taxon>
        <taxon>Actinomycetes</taxon>
        <taxon>Glycomycetales</taxon>
        <taxon>Glycomycetaceae</taxon>
        <taxon>Salininema</taxon>
    </lineage>
</organism>
<feature type="transmembrane region" description="Helical" evidence="2">
    <location>
        <begin position="356"/>
        <end position="380"/>
    </location>
</feature>